<protein>
    <submittedName>
        <fullName evidence="10">Uncharacterized protein</fullName>
    </submittedName>
</protein>
<evidence type="ECO:0000259" key="9">
    <source>
        <dbReference type="PROSITE" id="PS51294"/>
    </source>
</evidence>
<feature type="region of interest" description="Disordered" evidence="6">
    <location>
        <begin position="1"/>
        <end position="21"/>
    </location>
</feature>
<gene>
    <name evidence="10" type="ORF">Fmac_030101</name>
</gene>
<dbReference type="PROSITE" id="PS50090">
    <property type="entry name" value="MYB_LIKE"/>
    <property type="match status" value="4"/>
</dbReference>
<organism evidence="10 11">
    <name type="scientific">Flemingia macrophylla</name>
    <dbReference type="NCBI Taxonomy" id="520843"/>
    <lineage>
        <taxon>Eukaryota</taxon>
        <taxon>Viridiplantae</taxon>
        <taxon>Streptophyta</taxon>
        <taxon>Embryophyta</taxon>
        <taxon>Tracheophyta</taxon>
        <taxon>Spermatophyta</taxon>
        <taxon>Magnoliopsida</taxon>
        <taxon>eudicotyledons</taxon>
        <taxon>Gunneridae</taxon>
        <taxon>Pentapetalae</taxon>
        <taxon>rosids</taxon>
        <taxon>fabids</taxon>
        <taxon>Fabales</taxon>
        <taxon>Fabaceae</taxon>
        <taxon>Papilionoideae</taxon>
        <taxon>50 kb inversion clade</taxon>
        <taxon>NPAAA clade</taxon>
        <taxon>indigoferoid/millettioid clade</taxon>
        <taxon>Phaseoleae</taxon>
        <taxon>Flemingia</taxon>
    </lineage>
</organism>
<dbReference type="Pfam" id="PF00249">
    <property type="entry name" value="Myb_DNA-binding"/>
    <property type="match status" value="2"/>
</dbReference>
<keyword evidence="3" id="KW-0238">DNA-binding</keyword>
<feature type="domain" description="HTH myb-type" evidence="9">
    <location>
        <begin position="661"/>
        <end position="706"/>
    </location>
</feature>
<evidence type="ECO:0000256" key="5">
    <source>
        <dbReference type="ARBA" id="ARBA00023242"/>
    </source>
</evidence>
<evidence type="ECO:0000256" key="6">
    <source>
        <dbReference type="SAM" id="MobiDB-lite"/>
    </source>
</evidence>
<dbReference type="PANTHER" id="PTHR46621">
    <property type="entry name" value="SNRNA-ACTIVATING PROTEIN COMPLEX SUBUNIT 4"/>
    <property type="match status" value="1"/>
</dbReference>
<evidence type="ECO:0000256" key="3">
    <source>
        <dbReference type="ARBA" id="ARBA00023125"/>
    </source>
</evidence>
<reference evidence="10 11" key="1">
    <citation type="submission" date="2024-08" db="EMBL/GenBank/DDBJ databases">
        <title>Insights into the chromosomal genome structure of Flemingia macrophylla.</title>
        <authorList>
            <person name="Ding Y."/>
            <person name="Zhao Y."/>
            <person name="Bi W."/>
            <person name="Wu M."/>
            <person name="Zhao G."/>
            <person name="Gong Y."/>
            <person name="Li W."/>
            <person name="Zhang P."/>
        </authorList>
    </citation>
    <scope>NUCLEOTIDE SEQUENCE [LARGE SCALE GENOMIC DNA]</scope>
    <source>
        <strain evidence="10">DYQJB</strain>
        <tissue evidence="10">Leaf</tissue>
    </source>
</reference>
<dbReference type="InterPro" id="IPR009057">
    <property type="entry name" value="Homeodomain-like_sf"/>
</dbReference>
<feature type="compositionally biased region" description="Basic residues" evidence="6">
    <location>
        <begin position="824"/>
        <end position="837"/>
    </location>
</feature>
<comment type="subcellular location">
    <subcellularLocation>
        <location evidence="1">Nucleus</location>
    </subcellularLocation>
</comment>
<dbReference type="CDD" id="cd00167">
    <property type="entry name" value="SANT"/>
    <property type="match status" value="4"/>
</dbReference>
<evidence type="ECO:0000313" key="10">
    <source>
        <dbReference type="EMBL" id="KAL2321132.1"/>
    </source>
</evidence>
<dbReference type="SMART" id="SM00717">
    <property type="entry name" value="SANT"/>
    <property type="match status" value="5"/>
</dbReference>
<feature type="region of interest" description="Disordered" evidence="6">
    <location>
        <begin position="808"/>
        <end position="851"/>
    </location>
</feature>
<evidence type="ECO:0000256" key="1">
    <source>
        <dbReference type="ARBA" id="ARBA00004123"/>
    </source>
</evidence>
<accession>A0ABD1LC86</accession>
<feature type="domain" description="Myb-like" evidence="7">
    <location>
        <begin position="605"/>
        <end position="656"/>
    </location>
</feature>
<evidence type="ECO:0000256" key="2">
    <source>
        <dbReference type="ARBA" id="ARBA00023015"/>
    </source>
</evidence>
<dbReference type="SUPFAM" id="SSF46689">
    <property type="entry name" value="Homeodomain-like"/>
    <property type="match status" value="3"/>
</dbReference>
<dbReference type="PANTHER" id="PTHR46621:SF1">
    <property type="entry name" value="SNRNA-ACTIVATING PROTEIN COMPLEX SUBUNIT 4"/>
    <property type="match status" value="1"/>
</dbReference>
<feature type="domain" description="Myb-like" evidence="7">
    <location>
        <begin position="707"/>
        <end position="757"/>
    </location>
</feature>
<dbReference type="EMBL" id="JBGMDY010000010">
    <property type="protein sequence ID" value="KAL2321132.1"/>
    <property type="molecule type" value="Genomic_DNA"/>
</dbReference>
<dbReference type="Pfam" id="PF13921">
    <property type="entry name" value="Myb_DNA-bind_6"/>
    <property type="match status" value="1"/>
</dbReference>
<proteinExistence type="predicted"/>
<evidence type="ECO:0000259" key="8">
    <source>
        <dbReference type="PROSITE" id="PS51293"/>
    </source>
</evidence>
<dbReference type="AlphaFoldDB" id="A0ABD1LC86"/>
<name>A0ABD1LC86_9FABA</name>
<feature type="domain" description="Myb-like" evidence="7">
    <location>
        <begin position="660"/>
        <end position="706"/>
    </location>
</feature>
<dbReference type="Gene3D" id="1.10.10.60">
    <property type="entry name" value="Homeodomain-like"/>
    <property type="match status" value="4"/>
</dbReference>
<dbReference type="PROSITE" id="PS51293">
    <property type="entry name" value="SANT"/>
    <property type="match status" value="1"/>
</dbReference>
<dbReference type="InterPro" id="IPR017884">
    <property type="entry name" value="SANT_dom"/>
</dbReference>
<dbReference type="InterPro" id="IPR001005">
    <property type="entry name" value="SANT/Myb"/>
</dbReference>
<feature type="region of interest" description="Disordered" evidence="6">
    <location>
        <begin position="962"/>
        <end position="986"/>
    </location>
</feature>
<evidence type="ECO:0000259" key="7">
    <source>
        <dbReference type="PROSITE" id="PS50090"/>
    </source>
</evidence>
<evidence type="ECO:0000256" key="4">
    <source>
        <dbReference type="ARBA" id="ARBA00023163"/>
    </source>
</evidence>
<feature type="domain" description="SANT" evidence="8">
    <location>
        <begin position="715"/>
        <end position="758"/>
    </location>
</feature>
<feature type="domain" description="HTH myb-type" evidence="9">
    <location>
        <begin position="707"/>
        <end position="761"/>
    </location>
</feature>
<keyword evidence="4" id="KW-0804">Transcription</keyword>
<keyword evidence="11" id="KW-1185">Reference proteome</keyword>
<keyword evidence="5" id="KW-0539">Nucleus</keyword>
<dbReference type="Proteomes" id="UP001603857">
    <property type="component" value="Unassembled WGS sequence"/>
</dbReference>
<dbReference type="InterPro" id="IPR051575">
    <property type="entry name" value="Myb-like_DNA-bd"/>
</dbReference>
<dbReference type="GO" id="GO:0005634">
    <property type="term" value="C:nucleus"/>
    <property type="evidence" value="ECO:0007669"/>
    <property type="project" value="UniProtKB-SubCell"/>
</dbReference>
<feature type="domain" description="HTH myb-type" evidence="9">
    <location>
        <begin position="605"/>
        <end position="660"/>
    </location>
</feature>
<feature type="domain" description="Myb-like" evidence="7">
    <location>
        <begin position="552"/>
        <end position="604"/>
    </location>
</feature>
<comment type="caution">
    <text evidence="10">The sequence shown here is derived from an EMBL/GenBank/DDBJ whole genome shotgun (WGS) entry which is preliminary data.</text>
</comment>
<feature type="domain" description="HTH myb-type" evidence="9">
    <location>
        <begin position="552"/>
        <end position="604"/>
    </location>
</feature>
<dbReference type="PROSITE" id="PS51294">
    <property type="entry name" value="HTH_MYB"/>
    <property type="match status" value="4"/>
</dbReference>
<keyword evidence="2" id="KW-0805">Transcription regulation</keyword>
<evidence type="ECO:0000313" key="11">
    <source>
        <dbReference type="Proteomes" id="UP001603857"/>
    </source>
</evidence>
<sequence length="1110" mass="124567">MSPRIDDYENDTLSATDDEDDDIGLKEDMAALAQACTLATNIPKTQDPLLAPAGPIVLAACDSDSDSDSGHDDLECLKSVQSLYQPLVTLPPLERLPAASDSDDDGVDDLETVRAIMRRFNSYGKGHHEGGIETKPERDQASSLGCEGGIANGSIHYESDGGGLCPASQDPIEATTKELAENGEIQLSDFVVSFEPDACGSSRFPQKRSNFHPVVQHFIDAIKQNREMQRFLRSKLIALEAKIEENKQIRNKIKILKDFQVSCTRRTGSALSLKKDPRVQLISAKKSTAPKNSKVYKVINCILVVEVGNVGLSKVLELGNGDCEKKHIKVPAMCYGPEENSRVANYRMVLERFPLSLDRKKWSKAEIENLSKGIKQQFQEMVFQVSVDRISLEGSFGDANDMDNIIASVKDLEITPERIREFLPKVNWDQLASMHVAGRTAAECESSVLCFDIGELAPDMNQDIFFLIGLGEVGEFFTSWEVQIENKLTNGNLFKNGPAYDFMLDIYDDHHHRHLLFLDFNKSSRSTHHAGGAVHEMFLNMVVLNMWLNCHDPLINQGAWTNEEDKSLLLCVQDMGIRNWFDIAASLGTRRTPFQCLSRFQRSLNPSMLNSEWTEEEDAQLCSAVACFGEKDWQSVASVLERRTGAQCSNRWKKSLCPDKKGSFTREEDIRLTVAVMLFGRKWNLIAKYVPGRIQSQCRDRYLNSLDPSLKWGGWTEEEDLRLETAIAKHGYCWSKIAEEVPPRTDSQCRKRWKVICPEQVPLLQEARKKQRSIIGSNFVDRESDRPTITLNDFLPCVLAPKSDDVGASNCRKRGKSSNFPKKTSSKKRAKETRRRTKEVENTEVYSDDDEIQKEVPDSVRKKTRFKRHAKSTRSCRKEVVDTSCSDRVNSTCISSSENQDSDDGTLASFIHDKSKILSRVGNKDLLVKPNVASDRQVGKPEDANTLTSDDDSGMTLACFLGNRQRKGNQTNKSKKGNQAAKGFGARSSKLKKSYALLREGHCATKPAIKSDDSGKPSISSHVEEETVLHGAVAEHMDINVKEIDDALFSSFSQSRPKRQTKRPNRICVTLQPFQFHLRMDYDDDDGQDVLDKEPSQLQLKVDSDDIIGY</sequence>
<dbReference type="InterPro" id="IPR017930">
    <property type="entry name" value="Myb_dom"/>
</dbReference>
<dbReference type="GO" id="GO:0003677">
    <property type="term" value="F:DNA binding"/>
    <property type="evidence" value="ECO:0007669"/>
    <property type="project" value="UniProtKB-KW"/>
</dbReference>